<reference evidence="7" key="1">
    <citation type="submission" date="2022-10" db="EMBL/GenBank/DDBJ databases">
        <title>Characterization and whole genome sequencing of a new Roseateles species, isolated from fresh water.</title>
        <authorList>
            <person name="Guliayeva D.Y."/>
            <person name="Akhremchuk A.E."/>
            <person name="Sikolenko M.A."/>
            <person name="Valentovich L.N."/>
            <person name="Sidarenka A.V."/>
        </authorList>
    </citation>
    <scope>NUCLEOTIDE SEQUENCE</scope>
    <source>
        <strain evidence="7">BIM B-1768</strain>
    </source>
</reference>
<comment type="function">
    <text evidence="6">Removes the formyl group from the N-terminal Met of newly synthesized proteins. Requires at least a dipeptide for an efficient rate of reaction. N-terminal L-methionine is a prerequisite for activity but the enzyme has broad specificity at other positions.</text>
</comment>
<dbReference type="RefSeq" id="WP_261756980.1">
    <property type="nucleotide sequence ID" value="NZ_CP104562.2"/>
</dbReference>
<feature type="binding site" evidence="6">
    <location>
        <position position="142"/>
    </location>
    <ligand>
        <name>Fe cation</name>
        <dbReference type="ChEBI" id="CHEBI:24875"/>
    </ligand>
</feature>
<keyword evidence="2 6" id="KW-0479">Metal-binding</keyword>
<keyword evidence="3 6" id="KW-0378">Hydrolase</keyword>
<dbReference type="Proteomes" id="UP001064933">
    <property type="component" value="Chromosome"/>
</dbReference>
<evidence type="ECO:0000256" key="3">
    <source>
        <dbReference type="ARBA" id="ARBA00022801"/>
    </source>
</evidence>
<dbReference type="NCBIfam" id="NF001159">
    <property type="entry name" value="PRK00150.1-3"/>
    <property type="match status" value="1"/>
</dbReference>
<dbReference type="PANTHER" id="PTHR10458:SF20">
    <property type="entry name" value="PEPTIDE DEFORMYLASE 1"/>
    <property type="match status" value="1"/>
</dbReference>
<proteinExistence type="inferred from homology"/>
<organism evidence="7 8">
    <name type="scientific">Roseateles amylovorans</name>
    <dbReference type="NCBI Taxonomy" id="2978473"/>
    <lineage>
        <taxon>Bacteria</taxon>
        <taxon>Pseudomonadati</taxon>
        <taxon>Pseudomonadota</taxon>
        <taxon>Betaproteobacteria</taxon>
        <taxon>Burkholderiales</taxon>
        <taxon>Sphaerotilaceae</taxon>
        <taxon>Roseateles</taxon>
    </lineage>
</organism>
<comment type="similarity">
    <text evidence="1 6">Belongs to the polypeptide deformylase family.</text>
</comment>
<dbReference type="GO" id="GO:0042586">
    <property type="term" value="F:peptide deformylase activity"/>
    <property type="evidence" value="ECO:0007669"/>
    <property type="project" value="UniProtKB-EC"/>
</dbReference>
<dbReference type="EC" id="3.5.1.88" evidence="6"/>
<dbReference type="PIRSF" id="PIRSF004749">
    <property type="entry name" value="Pep_def"/>
    <property type="match status" value="1"/>
</dbReference>
<comment type="cofactor">
    <cofactor evidence="6">
        <name>Fe(2+)</name>
        <dbReference type="ChEBI" id="CHEBI:29033"/>
    </cofactor>
    <text evidence="6">Binds 1 Fe(2+) ion.</text>
</comment>
<keyword evidence="5 6" id="KW-0408">Iron</keyword>
<keyword evidence="8" id="KW-1185">Reference proteome</keyword>
<feature type="active site" evidence="6">
    <location>
        <position position="143"/>
    </location>
</feature>
<feature type="binding site" evidence="6">
    <location>
        <position position="146"/>
    </location>
    <ligand>
        <name>Fe cation</name>
        <dbReference type="ChEBI" id="CHEBI:24875"/>
    </ligand>
</feature>
<dbReference type="HAMAP" id="MF_00163">
    <property type="entry name" value="Pep_deformylase"/>
    <property type="match status" value="1"/>
</dbReference>
<feature type="binding site" evidence="6">
    <location>
        <position position="100"/>
    </location>
    <ligand>
        <name>Fe cation</name>
        <dbReference type="ChEBI" id="CHEBI:24875"/>
    </ligand>
</feature>
<evidence type="ECO:0000313" key="7">
    <source>
        <dbReference type="EMBL" id="UXH77238.1"/>
    </source>
</evidence>
<comment type="catalytic activity">
    <reaction evidence="6">
        <text>N-terminal N-formyl-L-methionyl-[peptide] + H2O = N-terminal L-methionyl-[peptide] + formate</text>
        <dbReference type="Rhea" id="RHEA:24420"/>
        <dbReference type="Rhea" id="RHEA-COMP:10639"/>
        <dbReference type="Rhea" id="RHEA-COMP:10640"/>
        <dbReference type="ChEBI" id="CHEBI:15377"/>
        <dbReference type="ChEBI" id="CHEBI:15740"/>
        <dbReference type="ChEBI" id="CHEBI:49298"/>
        <dbReference type="ChEBI" id="CHEBI:64731"/>
        <dbReference type="EC" id="3.5.1.88"/>
    </reaction>
</comment>
<evidence type="ECO:0000256" key="5">
    <source>
        <dbReference type="ARBA" id="ARBA00023004"/>
    </source>
</evidence>
<evidence type="ECO:0000256" key="4">
    <source>
        <dbReference type="ARBA" id="ARBA00022917"/>
    </source>
</evidence>
<dbReference type="Gene3D" id="3.90.45.10">
    <property type="entry name" value="Peptide deformylase"/>
    <property type="match status" value="1"/>
</dbReference>
<name>A0ABY6B123_9BURK</name>
<dbReference type="PANTHER" id="PTHR10458">
    <property type="entry name" value="PEPTIDE DEFORMYLASE"/>
    <property type="match status" value="1"/>
</dbReference>
<dbReference type="InterPro" id="IPR036821">
    <property type="entry name" value="Peptide_deformylase_sf"/>
</dbReference>
<dbReference type="NCBIfam" id="TIGR00079">
    <property type="entry name" value="pept_deformyl"/>
    <property type="match status" value="1"/>
</dbReference>
<gene>
    <name evidence="6 7" type="primary">def</name>
    <name evidence="7" type="ORF">N4261_19815</name>
</gene>
<evidence type="ECO:0000256" key="2">
    <source>
        <dbReference type="ARBA" id="ARBA00022723"/>
    </source>
</evidence>
<evidence type="ECO:0000256" key="6">
    <source>
        <dbReference type="HAMAP-Rule" id="MF_00163"/>
    </source>
</evidence>
<keyword evidence="4 6" id="KW-0648">Protein biosynthesis</keyword>
<protein>
    <recommendedName>
        <fullName evidence="6">Peptide deformylase</fullName>
        <shortName evidence="6">PDF</shortName>
        <ecNumber evidence="6">3.5.1.88</ecNumber>
    </recommendedName>
    <alternativeName>
        <fullName evidence="6">Polypeptide deformylase</fullName>
    </alternativeName>
</protein>
<accession>A0ABY6B123</accession>
<dbReference type="InterPro" id="IPR023635">
    <property type="entry name" value="Peptide_deformylase"/>
</dbReference>
<sequence>MAIRELLKMGDPRLLRHAQPVREFDTPELQSLLQDMFDTMKAANGAGLAAPQIGVDLQVVVFGFQRNERYPDAPPVPMTVLINPTITPLSDAMEDGWEGCLSVPGLRGVVPRLQRIRYHGFDEKGEPIDREADGFHARVVQHECDHLIGTLYPMRIKDFSRFGYTEVLFPGMDPNTDD</sequence>
<dbReference type="SUPFAM" id="SSF56420">
    <property type="entry name" value="Peptide deformylase"/>
    <property type="match status" value="1"/>
</dbReference>
<dbReference type="CDD" id="cd00487">
    <property type="entry name" value="Pep_deformylase"/>
    <property type="match status" value="1"/>
</dbReference>
<dbReference type="PRINTS" id="PR01576">
    <property type="entry name" value="PDEFORMYLASE"/>
</dbReference>
<dbReference type="Pfam" id="PF01327">
    <property type="entry name" value="Pep_deformylase"/>
    <property type="match status" value="1"/>
</dbReference>
<evidence type="ECO:0000313" key="8">
    <source>
        <dbReference type="Proteomes" id="UP001064933"/>
    </source>
</evidence>
<evidence type="ECO:0000256" key="1">
    <source>
        <dbReference type="ARBA" id="ARBA00010759"/>
    </source>
</evidence>
<dbReference type="EMBL" id="CP104562">
    <property type="protein sequence ID" value="UXH77238.1"/>
    <property type="molecule type" value="Genomic_DNA"/>
</dbReference>